<feature type="domain" description="NAC" evidence="6">
    <location>
        <begin position="177"/>
        <end position="234"/>
    </location>
</feature>
<gene>
    <name evidence="7" type="ORF">F2Q69_00000925</name>
</gene>
<dbReference type="InterPro" id="IPR036093">
    <property type="entry name" value="NAC_dom_sf"/>
</dbReference>
<comment type="caution">
    <text evidence="7">The sequence shown here is derived from an EMBL/GenBank/DDBJ whole genome shotgun (WGS) entry which is preliminary data.</text>
</comment>
<dbReference type="Gene3D" id="2.170.150.80">
    <property type="entry name" value="NAC domain"/>
    <property type="match status" value="2"/>
</dbReference>
<evidence type="ECO:0000313" key="8">
    <source>
        <dbReference type="Proteomes" id="UP000712600"/>
    </source>
</evidence>
<sequence length="234" mass="26633">MEIKALQFKLGLMTRQPDMQQSNARATPGQKTHSGDINYTEYYSYSLVATVVYAGAFMEVDPVGVSMDTVEALTVFPGFKFSPTDVELISYYLKRKMDGLERSVEVIPETDIYNFEPWDLPEILQRQETLLSYFQSGDINYTEYYSYSLVATVVYAGAFMEVDPVGVSMDTVEALTVFPGFKFSPTDVELISYYLKRKMDGLERSVEVIPETDIYNFEPWDLPGLFCFCSLSFA</sequence>
<dbReference type="GO" id="GO:0005634">
    <property type="term" value="C:nucleus"/>
    <property type="evidence" value="ECO:0007669"/>
    <property type="project" value="UniProtKB-SubCell"/>
</dbReference>
<keyword evidence="3" id="KW-0238">DNA-binding</keyword>
<evidence type="ECO:0000256" key="1">
    <source>
        <dbReference type="ARBA" id="ARBA00004123"/>
    </source>
</evidence>
<evidence type="ECO:0000256" key="4">
    <source>
        <dbReference type="ARBA" id="ARBA00023163"/>
    </source>
</evidence>
<evidence type="ECO:0000256" key="3">
    <source>
        <dbReference type="ARBA" id="ARBA00023125"/>
    </source>
</evidence>
<dbReference type="SUPFAM" id="SSF101941">
    <property type="entry name" value="NAC domain"/>
    <property type="match status" value="2"/>
</dbReference>
<protein>
    <recommendedName>
        <fullName evidence="6">NAC domain-containing protein</fullName>
    </recommendedName>
</protein>
<proteinExistence type="predicted"/>
<dbReference type="Proteomes" id="UP000712600">
    <property type="component" value="Unassembled WGS sequence"/>
</dbReference>
<evidence type="ECO:0000313" key="7">
    <source>
        <dbReference type="EMBL" id="KAF3515048.1"/>
    </source>
</evidence>
<dbReference type="PANTHER" id="PTHR31989">
    <property type="entry name" value="NAC DOMAIN-CONTAINING PROTEIN 82-RELATED"/>
    <property type="match status" value="1"/>
</dbReference>
<dbReference type="GO" id="GO:0003677">
    <property type="term" value="F:DNA binding"/>
    <property type="evidence" value="ECO:0007669"/>
    <property type="project" value="UniProtKB-KW"/>
</dbReference>
<evidence type="ECO:0000256" key="5">
    <source>
        <dbReference type="ARBA" id="ARBA00023242"/>
    </source>
</evidence>
<dbReference type="EMBL" id="QGKX02001521">
    <property type="protein sequence ID" value="KAF3515048.1"/>
    <property type="molecule type" value="Genomic_DNA"/>
</dbReference>
<reference evidence="7" key="1">
    <citation type="submission" date="2019-12" db="EMBL/GenBank/DDBJ databases">
        <title>Genome sequencing and annotation of Brassica cretica.</title>
        <authorList>
            <person name="Studholme D.J."/>
            <person name="Sarris P."/>
        </authorList>
    </citation>
    <scope>NUCLEOTIDE SEQUENCE</scope>
    <source>
        <strain evidence="7">PFS-109/04</strain>
        <tissue evidence="7">Leaf</tissue>
    </source>
</reference>
<organism evidence="7 8">
    <name type="scientific">Brassica cretica</name>
    <name type="common">Mustard</name>
    <dbReference type="NCBI Taxonomy" id="69181"/>
    <lineage>
        <taxon>Eukaryota</taxon>
        <taxon>Viridiplantae</taxon>
        <taxon>Streptophyta</taxon>
        <taxon>Embryophyta</taxon>
        <taxon>Tracheophyta</taxon>
        <taxon>Spermatophyta</taxon>
        <taxon>Magnoliopsida</taxon>
        <taxon>eudicotyledons</taxon>
        <taxon>Gunneridae</taxon>
        <taxon>Pentapetalae</taxon>
        <taxon>rosids</taxon>
        <taxon>malvids</taxon>
        <taxon>Brassicales</taxon>
        <taxon>Brassicaceae</taxon>
        <taxon>Brassiceae</taxon>
        <taxon>Brassica</taxon>
    </lineage>
</organism>
<keyword evidence="4" id="KW-0804">Transcription</keyword>
<feature type="domain" description="NAC" evidence="6">
    <location>
        <begin position="75"/>
        <end position="134"/>
    </location>
</feature>
<dbReference type="Pfam" id="PF02365">
    <property type="entry name" value="NAM"/>
    <property type="match status" value="2"/>
</dbReference>
<dbReference type="AlphaFoldDB" id="A0A8S9PDC0"/>
<evidence type="ECO:0000259" key="6">
    <source>
        <dbReference type="PROSITE" id="PS51005"/>
    </source>
</evidence>
<keyword evidence="5" id="KW-0539">Nucleus</keyword>
<keyword evidence="2" id="KW-0805">Transcription regulation</keyword>
<comment type="subcellular location">
    <subcellularLocation>
        <location evidence="1">Nucleus</location>
    </subcellularLocation>
</comment>
<name>A0A8S9PDC0_BRACR</name>
<dbReference type="GO" id="GO:0006355">
    <property type="term" value="P:regulation of DNA-templated transcription"/>
    <property type="evidence" value="ECO:0007669"/>
    <property type="project" value="InterPro"/>
</dbReference>
<accession>A0A8S9PDC0</accession>
<dbReference type="InterPro" id="IPR003441">
    <property type="entry name" value="NAC-dom"/>
</dbReference>
<evidence type="ECO:0000256" key="2">
    <source>
        <dbReference type="ARBA" id="ARBA00023015"/>
    </source>
</evidence>
<dbReference type="PROSITE" id="PS51005">
    <property type="entry name" value="NAC"/>
    <property type="match status" value="2"/>
</dbReference>